<dbReference type="AlphaFoldDB" id="A0A2P8GZR2"/>
<dbReference type="Proteomes" id="UP000241203">
    <property type="component" value="Unassembled WGS sequence"/>
</dbReference>
<name>A0A2P8GZR2_9MICO</name>
<dbReference type="PANTHER" id="PTHR10151:SF120">
    <property type="entry name" value="BIS(5'-ADENOSYL)-TRIPHOSPHATASE"/>
    <property type="match status" value="1"/>
</dbReference>
<comment type="caution">
    <text evidence="1">The sequence shown here is derived from an EMBL/GenBank/DDBJ whole genome shotgun (WGS) entry which is preliminary data.</text>
</comment>
<protein>
    <submittedName>
        <fullName evidence="1">Putative AlkP superfamily pyrophosphatase or phosphodiesterase</fullName>
    </submittedName>
</protein>
<evidence type="ECO:0000313" key="1">
    <source>
        <dbReference type="EMBL" id="PSL39430.1"/>
    </source>
</evidence>
<dbReference type="SUPFAM" id="SSF53649">
    <property type="entry name" value="Alkaline phosphatase-like"/>
    <property type="match status" value="1"/>
</dbReference>
<dbReference type="InterPro" id="IPR017850">
    <property type="entry name" value="Alkaline_phosphatase_core_sf"/>
</dbReference>
<dbReference type="GO" id="GO:0016787">
    <property type="term" value="F:hydrolase activity"/>
    <property type="evidence" value="ECO:0007669"/>
    <property type="project" value="UniProtKB-ARBA"/>
</dbReference>
<proteinExistence type="predicted"/>
<sequence length="390" mass="41510">MEGEGRTAYGRLGPMPTMLPIVKPAAVSLADVLPDSIAALSGRRGRLGLPRVRSAVVVVVDGLGALALGARAGHARRLVVNQARTIDSVVPSTTAAALTTILTGVWPGTHGLVGYTALDRANDRVVKQLSGWDARMVPETWQRSTTVFERTEPASASIVAVGPRSFAGSGLTRAILRGAPYRGEDDLAARFRVAAERSAIERTLTYVYVPELDKTGHADGVESPRWTAVLEAIDSALGTLEGSVARGTGIAVTADHGMLDIPHDAHILLSAHTDVMHGIRHVAGEPRFLHLGLEPGEDPEAVAASWTDRFGDSSWVATREVAVAAGWFGGEVASEVLDRIGDVLVAPRKRVAFYDDRFGEDLGRRMVGQHGSLTPEERSVPLIRLAAWKA</sequence>
<dbReference type="Gene3D" id="3.40.720.10">
    <property type="entry name" value="Alkaline Phosphatase, subunit A"/>
    <property type="match status" value="1"/>
</dbReference>
<dbReference type="InterPro" id="IPR002591">
    <property type="entry name" value="Phosphodiest/P_Trfase"/>
</dbReference>
<reference evidence="1 2" key="1">
    <citation type="submission" date="2018-03" db="EMBL/GenBank/DDBJ databases">
        <title>Genomic Encyclopedia of Archaeal and Bacterial Type Strains, Phase II (KMG-II): from individual species to whole genera.</title>
        <authorList>
            <person name="Goeker M."/>
        </authorList>
    </citation>
    <scope>NUCLEOTIDE SEQUENCE [LARGE SCALE GENOMIC DNA]</scope>
    <source>
        <strain evidence="1 2">DSM 21548</strain>
    </source>
</reference>
<dbReference type="Pfam" id="PF01663">
    <property type="entry name" value="Phosphodiest"/>
    <property type="match status" value="1"/>
</dbReference>
<organism evidence="1 2">
    <name type="scientific">Labedella gwakjiensis</name>
    <dbReference type="NCBI Taxonomy" id="390269"/>
    <lineage>
        <taxon>Bacteria</taxon>
        <taxon>Bacillati</taxon>
        <taxon>Actinomycetota</taxon>
        <taxon>Actinomycetes</taxon>
        <taxon>Micrococcales</taxon>
        <taxon>Microbacteriaceae</taxon>
        <taxon>Labedella</taxon>
    </lineage>
</organism>
<gene>
    <name evidence="1" type="ORF">CLV49_3066</name>
</gene>
<dbReference type="EMBL" id="PYAU01000001">
    <property type="protein sequence ID" value="PSL39430.1"/>
    <property type="molecule type" value="Genomic_DNA"/>
</dbReference>
<dbReference type="PANTHER" id="PTHR10151">
    <property type="entry name" value="ECTONUCLEOTIDE PYROPHOSPHATASE/PHOSPHODIESTERASE"/>
    <property type="match status" value="1"/>
</dbReference>
<evidence type="ECO:0000313" key="2">
    <source>
        <dbReference type="Proteomes" id="UP000241203"/>
    </source>
</evidence>
<accession>A0A2P8GZR2</accession>